<evidence type="ECO:0000256" key="1">
    <source>
        <dbReference type="ARBA" id="ARBA00023015"/>
    </source>
</evidence>
<dbReference type="Proteomes" id="UP000003111">
    <property type="component" value="Unassembled WGS sequence"/>
</dbReference>
<dbReference type="Gene3D" id="1.10.357.10">
    <property type="entry name" value="Tetracycline Repressor, domain 2"/>
    <property type="match status" value="1"/>
</dbReference>
<evidence type="ECO:0000256" key="4">
    <source>
        <dbReference type="PROSITE-ProRule" id="PRU00335"/>
    </source>
</evidence>
<dbReference type="STRING" id="585531.HMPREF0063_11652"/>
<name>E2SC93_9ACTN</name>
<sequence>MTSTSPSAAPPRRTQAQRRASTMGALVDAAVHLLGEVGYARTTTAEICRHAGVSTGGLFRHFDSRLDVIVAAADEVRSRQFDQFREGLEALSEVTLHDGLVLLRRACRAPINAAWYELLVAARTDAALREKLAPLTERYHREIMEIGRTMPVAGALPPDELDTLLLSIVHLLDGEALVSVVHGHPEHEDIRLEQLVRILSGQTLLP</sequence>
<organism evidence="7 8">
    <name type="scientific">Aeromicrobium marinum DSM 15272</name>
    <dbReference type="NCBI Taxonomy" id="585531"/>
    <lineage>
        <taxon>Bacteria</taxon>
        <taxon>Bacillati</taxon>
        <taxon>Actinomycetota</taxon>
        <taxon>Actinomycetes</taxon>
        <taxon>Propionibacteriales</taxon>
        <taxon>Nocardioidaceae</taxon>
        <taxon>Aeromicrobium</taxon>
    </lineage>
</organism>
<dbReference type="InterPro" id="IPR001647">
    <property type="entry name" value="HTH_TetR"/>
</dbReference>
<evidence type="ECO:0000313" key="8">
    <source>
        <dbReference type="Proteomes" id="UP000003111"/>
    </source>
</evidence>
<dbReference type="OrthoDB" id="4539007at2"/>
<dbReference type="InterPro" id="IPR009057">
    <property type="entry name" value="Homeodomain-like_sf"/>
</dbReference>
<keyword evidence="2 4" id="KW-0238">DNA-binding</keyword>
<keyword evidence="8" id="KW-1185">Reference proteome</keyword>
<dbReference type="PROSITE" id="PS50977">
    <property type="entry name" value="HTH_TETR_2"/>
    <property type="match status" value="1"/>
</dbReference>
<dbReference type="PANTHER" id="PTHR30055:SF234">
    <property type="entry name" value="HTH-TYPE TRANSCRIPTIONAL REGULATOR BETI"/>
    <property type="match status" value="1"/>
</dbReference>
<feature type="region of interest" description="Disordered" evidence="5">
    <location>
        <begin position="1"/>
        <end position="20"/>
    </location>
</feature>
<comment type="caution">
    <text evidence="7">The sequence shown here is derived from an EMBL/GenBank/DDBJ whole genome shotgun (WGS) entry which is preliminary data.</text>
</comment>
<reference evidence="7" key="1">
    <citation type="submission" date="2010-08" db="EMBL/GenBank/DDBJ databases">
        <authorList>
            <person name="Muzny D."/>
            <person name="Qin X."/>
            <person name="Buhay C."/>
            <person name="Dugan-Rocha S."/>
            <person name="Ding Y."/>
            <person name="Chen G."/>
            <person name="Hawes A."/>
            <person name="Holder M."/>
            <person name="Jhangiani S."/>
            <person name="Johnson A."/>
            <person name="Khan Z."/>
            <person name="Li Z."/>
            <person name="Liu W."/>
            <person name="Liu X."/>
            <person name="Perez L."/>
            <person name="Shen H."/>
            <person name="Wang Q."/>
            <person name="Watt J."/>
            <person name="Xi L."/>
            <person name="Xin Y."/>
            <person name="Zhou J."/>
            <person name="Deng J."/>
            <person name="Jiang H."/>
            <person name="Liu Y."/>
            <person name="Qu J."/>
            <person name="Song X.-Z."/>
            <person name="Zhang L."/>
            <person name="Villasana D."/>
            <person name="Johnson A."/>
            <person name="Liu J."/>
            <person name="Liyanage D."/>
            <person name="Lorensuhewa L."/>
            <person name="Robinson T."/>
            <person name="Song A."/>
            <person name="Song B.-B."/>
            <person name="Dinh H."/>
            <person name="Thornton R."/>
            <person name="Coyle M."/>
            <person name="Francisco L."/>
            <person name="Jackson L."/>
            <person name="Javaid M."/>
            <person name="Korchina V."/>
            <person name="Kovar C."/>
            <person name="Mata R."/>
            <person name="Mathew T."/>
            <person name="Ngo R."/>
            <person name="Nguyen L."/>
            <person name="Nguyen N."/>
            <person name="Okwuonu G."/>
            <person name="Ongeri F."/>
            <person name="Pham C."/>
            <person name="Simmons D."/>
            <person name="Wilczek-Boney K."/>
            <person name="Hale W."/>
            <person name="Jakkamsetti A."/>
            <person name="Pham P."/>
            <person name="Ruth R."/>
            <person name="San Lucas F."/>
            <person name="Warren J."/>
            <person name="Zhang J."/>
            <person name="Zhao Z."/>
            <person name="Zhou C."/>
            <person name="Zhu D."/>
            <person name="Lee S."/>
            <person name="Bess C."/>
            <person name="Blankenburg K."/>
            <person name="Forbes L."/>
            <person name="Fu Q."/>
            <person name="Gubbala S."/>
            <person name="Hirani K."/>
            <person name="Jayaseelan J.C."/>
            <person name="Lara F."/>
            <person name="Munidasa M."/>
            <person name="Palculict T."/>
            <person name="Patil S."/>
            <person name="Pu L.-L."/>
            <person name="Saada N."/>
            <person name="Tang L."/>
            <person name="Weissenberger G."/>
            <person name="Zhu Y."/>
            <person name="Hemphill L."/>
            <person name="Shang Y."/>
            <person name="Youmans B."/>
            <person name="Ayvaz T."/>
            <person name="Ross M."/>
            <person name="Santibanez J."/>
            <person name="Aqrawi P."/>
            <person name="Gross S."/>
            <person name="Joshi V."/>
            <person name="Fowler G."/>
            <person name="Nazareth L."/>
            <person name="Reid J."/>
            <person name="Worley K."/>
            <person name="Petrosino J."/>
            <person name="Highlander S."/>
            <person name="Gibbs R."/>
        </authorList>
    </citation>
    <scope>NUCLEOTIDE SEQUENCE [LARGE SCALE GENOMIC DNA]</scope>
    <source>
        <strain evidence="7">DSM 15272</strain>
    </source>
</reference>
<dbReference type="InterPro" id="IPR050109">
    <property type="entry name" value="HTH-type_TetR-like_transc_reg"/>
</dbReference>
<dbReference type="HOGENOM" id="CLU_069356_18_1_11"/>
<dbReference type="GO" id="GO:0003700">
    <property type="term" value="F:DNA-binding transcription factor activity"/>
    <property type="evidence" value="ECO:0007669"/>
    <property type="project" value="TreeGrafter"/>
</dbReference>
<keyword evidence="3" id="KW-0804">Transcription</keyword>
<keyword evidence="1" id="KW-0805">Transcription regulation</keyword>
<evidence type="ECO:0000256" key="2">
    <source>
        <dbReference type="ARBA" id="ARBA00023125"/>
    </source>
</evidence>
<evidence type="ECO:0000259" key="6">
    <source>
        <dbReference type="PROSITE" id="PS50977"/>
    </source>
</evidence>
<dbReference type="SUPFAM" id="SSF46689">
    <property type="entry name" value="Homeodomain-like"/>
    <property type="match status" value="1"/>
</dbReference>
<evidence type="ECO:0000313" key="7">
    <source>
        <dbReference type="EMBL" id="EFQ83379.1"/>
    </source>
</evidence>
<protein>
    <submittedName>
        <fullName evidence="7">Transcriptional regulator, TetR family</fullName>
    </submittedName>
</protein>
<feature type="domain" description="HTH tetR-type" evidence="6">
    <location>
        <begin position="20"/>
        <end position="80"/>
    </location>
</feature>
<accession>E2SC93</accession>
<dbReference type="SUPFAM" id="SSF48498">
    <property type="entry name" value="Tetracyclin repressor-like, C-terminal domain"/>
    <property type="match status" value="1"/>
</dbReference>
<proteinExistence type="predicted"/>
<dbReference type="AlphaFoldDB" id="E2SC93"/>
<dbReference type="PRINTS" id="PR00455">
    <property type="entry name" value="HTHTETR"/>
</dbReference>
<dbReference type="RefSeq" id="WP_007078994.1">
    <property type="nucleotide sequence ID" value="NZ_CM001024.1"/>
</dbReference>
<dbReference type="GO" id="GO:0000976">
    <property type="term" value="F:transcription cis-regulatory region binding"/>
    <property type="evidence" value="ECO:0007669"/>
    <property type="project" value="TreeGrafter"/>
</dbReference>
<dbReference type="PANTHER" id="PTHR30055">
    <property type="entry name" value="HTH-TYPE TRANSCRIPTIONAL REGULATOR RUTR"/>
    <property type="match status" value="1"/>
</dbReference>
<dbReference type="eggNOG" id="COG1309">
    <property type="taxonomic scope" value="Bacteria"/>
</dbReference>
<evidence type="ECO:0000256" key="3">
    <source>
        <dbReference type="ARBA" id="ARBA00023163"/>
    </source>
</evidence>
<dbReference type="Pfam" id="PF00440">
    <property type="entry name" value="TetR_N"/>
    <property type="match status" value="1"/>
</dbReference>
<evidence type="ECO:0000256" key="5">
    <source>
        <dbReference type="SAM" id="MobiDB-lite"/>
    </source>
</evidence>
<dbReference type="InterPro" id="IPR036271">
    <property type="entry name" value="Tet_transcr_reg_TetR-rel_C_sf"/>
</dbReference>
<gene>
    <name evidence="7" type="ORF">HMPREF0063_11652</name>
</gene>
<feature type="DNA-binding region" description="H-T-H motif" evidence="4">
    <location>
        <begin position="43"/>
        <end position="62"/>
    </location>
</feature>
<dbReference type="EMBL" id="ACLF03000005">
    <property type="protein sequence ID" value="EFQ83379.1"/>
    <property type="molecule type" value="Genomic_DNA"/>
</dbReference>